<sequence>MSTNRLIYSVLLCHFVAAMAALGMPLFLPYVLPQLEAEVSLEWAGILFVLPTLCTALAARFWGRFADRFGRRLSLLRAQLGLALGFWLCGSATSLETLMLGLIIQGTFGGAMAASNSYLASQIDSAPLLSKTLNKTQLSARLALVVAPISLSMILIYQSALEAYLYLALLPCLAFTLTLSLPKDQPSLSPKHAPKIKLTSQTPPKAKLFFIQFLFAFSMVLTFPYFAVFSQMRGLQDTFWISVLYALPHLMYLLLAGYAHRVIWSYQKTLLLGLSGLAITYFMHLIPSLSILVLARITFGISMVLCFHGLHIGLSHNLDRQHSGRIFATFDAMSKWGGVVAGSIAALFAHYELIPPLFLVAGCSVLLAGLSLFITAPHTVCTEQPARLNRLRCTIKGLK</sequence>
<reference evidence="6 7" key="1">
    <citation type="submission" date="2016-06" db="EMBL/GenBank/DDBJ databases">
        <authorList>
            <person name="Kjaerup R.B."/>
            <person name="Dalgaard T.S."/>
            <person name="Juul-Madsen H.R."/>
        </authorList>
    </citation>
    <scope>NUCLEOTIDE SEQUENCE [LARGE SCALE GENOMIC DNA]</scope>
    <source>
        <strain evidence="6 7">CECT 5080</strain>
    </source>
</reference>
<feature type="transmembrane region" description="Helical" evidence="4">
    <location>
        <begin position="208"/>
        <end position="227"/>
    </location>
</feature>
<accession>A0A1A8TDA0</accession>
<dbReference type="InterPro" id="IPR020846">
    <property type="entry name" value="MFS_dom"/>
</dbReference>
<feature type="domain" description="Major facilitator superfamily (MFS) profile" evidence="5">
    <location>
        <begin position="6"/>
        <end position="380"/>
    </location>
</feature>
<dbReference type="SUPFAM" id="SSF103473">
    <property type="entry name" value="MFS general substrate transporter"/>
    <property type="match status" value="1"/>
</dbReference>
<keyword evidence="1 4" id="KW-0812">Transmembrane</keyword>
<dbReference type="PANTHER" id="PTHR23546">
    <property type="entry name" value="TRANSPORT PROTEIN"/>
    <property type="match status" value="1"/>
</dbReference>
<evidence type="ECO:0000256" key="1">
    <source>
        <dbReference type="ARBA" id="ARBA00022692"/>
    </source>
</evidence>
<protein>
    <submittedName>
        <fullName evidence="6">Multidrug resistance protein MdtG</fullName>
    </submittedName>
</protein>
<dbReference type="Proteomes" id="UP000092627">
    <property type="component" value="Unassembled WGS sequence"/>
</dbReference>
<evidence type="ECO:0000256" key="3">
    <source>
        <dbReference type="ARBA" id="ARBA00023136"/>
    </source>
</evidence>
<organism evidence="6 7">
    <name type="scientific">Marinomonas aquimarina</name>
    <dbReference type="NCBI Taxonomy" id="295068"/>
    <lineage>
        <taxon>Bacteria</taxon>
        <taxon>Pseudomonadati</taxon>
        <taxon>Pseudomonadota</taxon>
        <taxon>Gammaproteobacteria</taxon>
        <taxon>Oceanospirillales</taxon>
        <taxon>Oceanospirillaceae</taxon>
        <taxon>Marinomonas</taxon>
    </lineage>
</organism>
<evidence type="ECO:0000313" key="6">
    <source>
        <dbReference type="EMBL" id="SBS30779.1"/>
    </source>
</evidence>
<dbReference type="InterPro" id="IPR036259">
    <property type="entry name" value="MFS_trans_sf"/>
</dbReference>
<dbReference type="RefSeq" id="WP_067205636.1">
    <property type="nucleotide sequence ID" value="NZ_FLOC01000009.1"/>
</dbReference>
<feature type="transmembrane region" description="Helical" evidence="4">
    <location>
        <begin position="163"/>
        <end position="181"/>
    </location>
</feature>
<feature type="transmembrane region" description="Helical" evidence="4">
    <location>
        <begin position="326"/>
        <end position="351"/>
    </location>
</feature>
<evidence type="ECO:0000256" key="2">
    <source>
        <dbReference type="ARBA" id="ARBA00022989"/>
    </source>
</evidence>
<dbReference type="Gene3D" id="1.20.1250.20">
    <property type="entry name" value="MFS general substrate transporter like domains"/>
    <property type="match status" value="1"/>
</dbReference>
<evidence type="ECO:0000259" key="5">
    <source>
        <dbReference type="PROSITE" id="PS50850"/>
    </source>
</evidence>
<feature type="transmembrane region" description="Helical" evidence="4">
    <location>
        <begin position="7"/>
        <end position="31"/>
    </location>
</feature>
<name>A0A1A8TDA0_9GAMM</name>
<feature type="transmembrane region" description="Helical" evidence="4">
    <location>
        <begin position="140"/>
        <end position="157"/>
    </location>
</feature>
<gene>
    <name evidence="6" type="primary">mdtG_1</name>
    <name evidence="6" type="ORF">MAQ5080_01757</name>
</gene>
<proteinExistence type="predicted"/>
<dbReference type="PROSITE" id="PS50850">
    <property type="entry name" value="MFS"/>
    <property type="match status" value="1"/>
</dbReference>
<feature type="transmembrane region" description="Helical" evidence="4">
    <location>
        <begin position="357"/>
        <end position="380"/>
    </location>
</feature>
<dbReference type="STRING" id="295068.MAQ5080_01757"/>
<dbReference type="AlphaFoldDB" id="A0A1A8TDA0"/>
<feature type="transmembrane region" description="Helical" evidence="4">
    <location>
        <begin position="293"/>
        <end position="314"/>
    </location>
</feature>
<feature type="transmembrane region" description="Helical" evidence="4">
    <location>
        <begin position="43"/>
        <end position="63"/>
    </location>
</feature>
<dbReference type="GO" id="GO:0022857">
    <property type="term" value="F:transmembrane transporter activity"/>
    <property type="evidence" value="ECO:0007669"/>
    <property type="project" value="InterPro"/>
</dbReference>
<keyword evidence="7" id="KW-1185">Reference proteome</keyword>
<keyword evidence="2 4" id="KW-1133">Transmembrane helix</keyword>
<dbReference type="InterPro" id="IPR011701">
    <property type="entry name" value="MFS"/>
</dbReference>
<evidence type="ECO:0000313" key="7">
    <source>
        <dbReference type="Proteomes" id="UP000092627"/>
    </source>
</evidence>
<dbReference type="OrthoDB" id="65739at2"/>
<feature type="transmembrane region" description="Helical" evidence="4">
    <location>
        <begin position="239"/>
        <end position="258"/>
    </location>
</feature>
<keyword evidence="3 4" id="KW-0472">Membrane</keyword>
<dbReference type="Pfam" id="PF07690">
    <property type="entry name" value="MFS_1"/>
    <property type="match status" value="1"/>
</dbReference>
<dbReference type="PANTHER" id="PTHR23546:SF1">
    <property type="entry name" value="MEMBRANE PROTEIN"/>
    <property type="match status" value="1"/>
</dbReference>
<evidence type="ECO:0000256" key="4">
    <source>
        <dbReference type="SAM" id="Phobius"/>
    </source>
</evidence>
<dbReference type="EMBL" id="FLOC01000009">
    <property type="protein sequence ID" value="SBS30779.1"/>
    <property type="molecule type" value="Genomic_DNA"/>
</dbReference>
<feature type="transmembrane region" description="Helical" evidence="4">
    <location>
        <begin position="75"/>
        <end position="93"/>
    </location>
</feature>